<proteinExistence type="predicted"/>
<keyword evidence="2" id="KW-1185">Reference proteome</keyword>
<organism evidence="2 3">
    <name type="scientific">Steinernema glaseri</name>
    <dbReference type="NCBI Taxonomy" id="37863"/>
    <lineage>
        <taxon>Eukaryota</taxon>
        <taxon>Metazoa</taxon>
        <taxon>Ecdysozoa</taxon>
        <taxon>Nematoda</taxon>
        <taxon>Chromadorea</taxon>
        <taxon>Rhabditida</taxon>
        <taxon>Tylenchina</taxon>
        <taxon>Panagrolaimomorpha</taxon>
        <taxon>Strongyloidoidea</taxon>
        <taxon>Steinernematidae</taxon>
        <taxon>Steinernema</taxon>
    </lineage>
</organism>
<accession>A0A1I7ZEP9</accession>
<protein>
    <submittedName>
        <fullName evidence="3">Uncharacterized protein</fullName>
    </submittedName>
</protein>
<dbReference type="AlphaFoldDB" id="A0A1I7ZEP9"/>
<dbReference type="WBParaSite" id="L893_g25428.t1">
    <property type="protein sequence ID" value="L893_g25428.t1"/>
    <property type="gene ID" value="L893_g25428"/>
</dbReference>
<reference evidence="3" key="1">
    <citation type="submission" date="2016-11" db="UniProtKB">
        <authorList>
            <consortium name="WormBaseParasite"/>
        </authorList>
    </citation>
    <scope>IDENTIFICATION</scope>
</reference>
<dbReference type="Proteomes" id="UP000095287">
    <property type="component" value="Unplaced"/>
</dbReference>
<sequence>MPRRQHRCKARSISVSSCYNFSTCQHIATSSKEETTDAHGSPRRRPRIPAPTLTDLRDSGSDRASLPPDHA</sequence>
<evidence type="ECO:0000256" key="1">
    <source>
        <dbReference type="SAM" id="MobiDB-lite"/>
    </source>
</evidence>
<evidence type="ECO:0000313" key="2">
    <source>
        <dbReference type="Proteomes" id="UP000095287"/>
    </source>
</evidence>
<name>A0A1I7ZEP9_9BILA</name>
<evidence type="ECO:0000313" key="3">
    <source>
        <dbReference type="WBParaSite" id="L893_g25428.t1"/>
    </source>
</evidence>
<feature type="region of interest" description="Disordered" evidence="1">
    <location>
        <begin position="29"/>
        <end position="71"/>
    </location>
</feature>